<dbReference type="EMBL" id="JH767252">
    <property type="protein sequence ID" value="EQC25880.1"/>
    <property type="molecule type" value="Genomic_DNA"/>
</dbReference>
<dbReference type="Pfam" id="PF12013">
    <property type="entry name" value="OrsD"/>
    <property type="match status" value="1"/>
</dbReference>
<dbReference type="RefSeq" id="XP_008620676.1">
    <property type="nucleotide sequence ID" value="XM_008622454.1"/>
</dbReference>
<dbReference type="InterPro" id="IPR022698">
    <property type="entry name" value="OrsD"/>
</dbReference>
<dbReference type="Proteomes" id="UP000030762">
    <property type="component" value="Unassembled WGS sequence"/>
</dbReference>
<feature type="compositionally biased region" description="Basic residues" evidence="1">
    <location>
        <begin position="35"/>
        <end position="54"/>
    </location>
</feature>
<evidence type="ECO:0000256" key="1">
    <source>
        <dbReference type="SAM" id="MobiDB-lite"/>
    </source>
</evidence>
<evidence type="ECO:0000313" key="2">
    <source>
        <dbReference type="EMBL" id="EQC25880.1"/>
    </source>
</evidence>
<dbReference type="GeneID" id="19956980"/>
<evidence type="ECO:0000313" key="3">
    <source>
        <dbReference type="Proteomes" id="UP000030762"/>
    </source>
</evidence>
<keyword evidence="3" id="KW-1185">Reference proteome</keyword>
<accession>T0PXW2</accession>
<feature type="compositionally biased region" description="Low complexity" evidence="1">
    <location>
        <begin position="229"/>
        <end position="250"/>
    </location>
</feature>
<dbReference type="OrthoDB" id="10418767at2759"/>
<reference evidence="2 3" key="1">
    <citation type="submission" date="2012-04" db="EMBL/GenBank/DDBJ databases">
        <title>The Genome Sequence of Saprolegnia declina VS20.</title>
        <authorList>
            <consortium name="The Broad Institute Genome Sequencing Platform"/>
            <person name="Russ C."/>
            <person name="Nusbaum C."/>
            <person name="Tyler B."/>
            <person name="van West P."/>
            <person name="Dieguez-Uribeondo J."/>
            <person name="de Bruijn I."/>
            <person name="Tripathy S."/>
            <person name="Jiang R."/>
            <person name="Young S.K."/>
            <person name="Zeng Q."/>
            <person name="Gargeya S."/>
            <person name="Fitzgerald M."/>
            <person name="Haas B."/>
            <person name="Abouelleil A."/>
            <person name="Alvarado L."/>
            <person name="Arachchi H.M."/>
            <person name="Berlin A."/>
            <person name="Chapman S.B."/>
            <person name="Goldberg J."/>
            <person name="Griggs A."/>
            <person name="Gujja S."/>
            <person name="Hansen M."/>
            <person name="Howarth C."/>
            <person name="Imamovic A."/>
            <person name="Larimer J."/>
            <person name="McCowen C."/>
            <person name="Montmayeur A."/>
            <person name="Murphy C."/>
            <person name="Neiman D."/>
            <person name="Pearson M."/>
            <person name="Priest M."/>
            <person name="Roberts A."/>
            <person name="Saif S."/>
            <person name="Shea T."/>
            <person name="Sisk P."/>
            <person name="Sykes S."/>
            <person name="Wortman J."/>
            <person name="Nusbaum C."/>
            <person name="Birren B."/>
        </authorList>
    </citation>
    <scope>NUCLEOTIDE SEQUENCE [LARGE SCALE GENOMIC DNA]</scope>
    <source>
        <strain evidence="2 3">VS20</strain>
    </source>
</reference>
<proteinExistence type="predicted"/>
<name>T0PXW2_SAPDV</name>
<organism evidence="2 3">
    <name type="scientific">Saprolegnia diclina (strain VS20)</name>
    <dbReference type="NCBI Taxonomy" id="1156394"/>
    <lineage>
        <taxon>Eukaryota</taxon>
        <taxon>Sar</taxon>
        <taxon>Stramenopiles</taxon>
        <taxon>Oomycota</taxon>
        <taxon>Saprolegniomycetes</taxon>
        <taxon>Saprolegniales</taxon>
        <taxon>Saprolegniaceae</taxon>
        <taxon>Saprolegnia</taxon>
    </lineage>
</organism>
<dbReference type="VEuPathDB" id="FungiDB:SDRG_16253"/>
<dbReference type="AlphaFoldDB" id="T0PXW2"/>
<dbReference type="OMA" id="FAVCVPC"/>
<feature type="region of interest" description="Disordered" evidence="1">
    <location>
        <begin position="229"/>
        <end position="253"/>
    </location>
</feature>
<gene>
    <name evidence="2" type="ORF">SDRG_16253</name>
</gene>
<sequence length="369" mass="39694">MPSAKSSPLPARGLVSGTSELCSATAALREASNARRPHTPAPRRPHTPAPPRSRRRLCSEMRLQVDRLAIVQSGDVRFAVCVPCKLVLSVDVPRIIEHVYGACSQPFPRTVPQAQVTQALVASNLSSPTAIAASPYRTPSGDPVPALPLYPSTRGFRCTRAACVYFAHDEATMRRHVKNHGTKPALGTTFARCKVQQIAKGKYISVSLAHGGDGPLATPLRMTRLVSTSDAPLTPSTTTTGRTPTEGPSTKHIAPAINDTTKAVVPPTKVVTQPMAPTMATSVAGREPVTAPEEAAARETTTQRQVSWPYRFSKRATQNFIDLSRSPPVVVDLTLSDDESESDFDLPLSPRSYADLCQRARNATDTYNV</sequence>
<feature type="region of interest" description="Disordered" evidence="1">
    <location>
        <begin position="29"/>
        <end position="54"/>
    </location>
</feature>
<protein>
    <submittedName>
        <fullName evidence="2">Uncharacterized protein</fullName>
    </submittedName>
</protein>
<dbReference type="InParanoid" id="T0PXW2"/>